<organism evidence="1 2">
    <name type="scientific">Rathayibacter caricis DSM 15933</name>
    <dbReference type="NCBI Taxonomy" id="1328867"/>
    <lineage>
        <taxon>Bacteria</taxon>
        <taxon>Bacillati</taxon>
        <taxon>Actinomycetota</taxon>
        <taxon>Actinomycetes</taxon>
        <taxon>Micrococcales</taxon>
        <taxon>Microbacteriaceae</taxon>
        <taxon>Rathayibacter</taxon>
    </lineage>
</organism>
<dbReference type="RefSeq" id="WP_107576163.1">
    <property type="nucleotide sequence ID" value="NZ_PZPL01000002.1"/>
</dbReference>
<evidence type="ECO:0000313" key="2">
    <source>
        <dbReference type="Proteomes" id="UP000241085"/>
    </source>
</evidence>
<dbReference type="AlphaFoldDB" id="A0A2T4UPB2"/>
<gene>
    <name evidence="1" type="ORF">C1I63_19235</name>
</gene>
<reference evidence="1 2" key="1">
    <citation type="submission" date="2018-03" db="EMBL/GenBank/DDBJ databases">
        <title>Bacteriophage NCPPB3778 and a type I-E CRISPR drive the evolution of the US Biological Select Agent, Rathayibacter toxicus.</title>
        <authorList>
            <person name="Davis E.W.II."/>
            <person name="Tabima J.F."/>
            <person name="Weisberg A.J."/>
            <person name="Dantas Lopes L."/>
            <person name="Wiseman M.S."/>
            <person name="Wiseman M.S."/>
            <person name="Pupko T."/>
            <person name="Belcher M.S."/>
            <person name="Sechler A.J."/>
            <person name="Tancos M.A."/>
            <person name="Schroeder B.K."/>
            <person name="Murray T.D."/>
            <person name="Luster D.G."/>
            <person name="Schneider W.L."/>
            <person name="Rogers E."/>
            <person name="Andreote F.D."/>
            <person name="Grunwald N.J."/>
            <person name="Putnam M.L."/>
            <person name="Chang J.H."/>
        </authorList>
    </citation>
    <scope>NUCLEOTIDE SEQUENCE [LARGE SCALE GENOMIC DNA]</scope>
    <source>
        <strain evidence="1 2">DSM 15933</strain>
    </source>
</reference>
<dbReference type="Proteomes" id="UP000241085">
    <property type="component" value="Unassembled WGS sequence"/>
</dbReference>
<accession>A0A2T4UPB2</accession>
<dbReference type="EMBL" id="PZPL01000002">
    <property type="protein sequence ID" value="PTL71354.1"/>
    <property type="molecule type" value="Genomic_DNA"/>
</dbReference>
<proteinExistence type="predicted"/>
<keyword evidence="2" id="KW-1185">Reference proteome</keyword>
<dbReference type="GeneID" id="55634169"/>
<sequence>MSCPSTVAFESYRWACQRSAPGEHGFHTTDLPVSFAERGLAVLSWGTSHQASADDCIPQRVGPIYTEESA</sequence>
<protein>
    <submittedName>
        <fullName evidence="1">Uncharacterized protein</fullName>
    </submittedName>
</protein>
<name>A0A2T4UPB2_9MICO</name>
<comment type="caution">
    <text evidence="1">The sequence shown here is derived from an EMBL/GenBank/DDBJ whole genome shotgun (WGS) entry which is preliminary data.</text>
</comment>
<evidence type="ECO:0000313" key="1">
    <source>
        <dbReference type="EMBL" id="PTL71354.1"/>
    </source>
</evidence>